<protein>
    <submittedName>
        <fullName evidence="1">Uncharacterized protein</fullName>
    </submittedName>
</protein>
<accession>A0ACB8ZWU7</accession>
<sequence>MSDLSIYELEDIIWDDFDRSGDHIVPHPGNNHGNEDKCEEDSCKKPRHEVTPLQSNTGHLYASAGVCQVKEERDPKTLNEKRNMMEQDSWSHRSDNVFAASCDADTAKDMPALQSGDAGISNHCLKSSNITSDSELCTDDGILKDTSAAVDSNLYNYPPSHIQQSGDLNLFSNECDDKESSDLLYYGWPDIGNFEDVDRMLSNCDSSFGLGVTASGDELVWFTSENPAGGYEEALKMDLKFPCSESSALTNISQDNGPRESDNRSSFVSESEDEFKLKDQKKQSKQQNQTEGKKAGQCFGNYDLKSNDIRLSSSDESDQVFTNVGNRQQNKGLEHDSFGDKQSSSYLQPGHGHVPMQTTGGHVMIGIKSENKGLAAAPFRKEASNATNQVHAMETSGDPSFQGTASEISERRKVHNAHASQPSFNGNQKQMGLMLQASGNDLFSSQKQFHILEKRNESQSDMEGVKKEASAELAMIDVPEGSSISSEVDEISLEATSFLQLQQVMEQLDSRTKLCIRDSLYRLARSAEQRHNYVGIRDKTTNCGATDGPLMTEGTDKCTGFMDMETDTNPIDRTIAHLLFHRPSDSSNKPTPLPLKPNAKVHGSTTGPPMVAEKLSCEEGANESDDKISNSGKN</sequence>
<evidence type="ECO:0000313" key="1">
    <source>
        <dbReference type="EMBL" id="KAI3702118.1"/>
    </source>
</evidence>
<keyword evidence="2" id="KW-1185">Reference proteome</keyword>
<gene>
    <name evidence="1" type="ORF">L6452_27823</name>
</gene>
<name>A0ACB8ZWU7_ARCLA</name>
<comment type="caution">
    <text evidence="1">The sequence shown here is derived from an EMBL/GenBank/DDBJ whole genome shotgun (WGS) entry which is preliminary data.</text>
</comment>
<reference evidence="2" key="1">
    <citation type="journal article" date="2022" name="Mol. Ecol. Resour.">
        <title>The genomes of chicory, endive, great burdock and yacon provide insights into Asteraceae palaeo-polyploidization history and plant inulin production.</title>
        <authorList>
            <person name="Fan W."/>
            <person name="Wang S."/>
            <person name="Wang H."/>
            <person name="Wang A."/>
            <person name="Jiang F."/>
            <person name="Liu H."/>
            <person name="Zhao H."/>
            <person name="Xu D."/>
            <person name="Zhang Y."/>
        </authorList>
    </citation>
    <scope>NUCLEOTIDE SEQUENCE [LARGE SCALE GENOMIC DNA]</scope>
    <source>
        <strain evidence="2">cv. Niubang</strain>
    </source>
</reference>
<reference evidence="1 2" key="2">
    <citation type="journal article" date="2022" name="Mol. Ecol. Resour.">
        <title>The genomes of chicory, endive, great burdock and yacon provide insights into Asteraceae paleo-polyploidization history and plant inulin production.</title>
        <authorList>
            <person name="Fan W."/>
            <person name="Wang S."/>
            <person name="Wang H."/>
            <person name="Wang A."/>
            <person name="Jiang F."/>
            <person name="Liu H."/>
            <person name="Zhao H."/>
            <person name="Xu D."/>
            <person name="Zhang Y."/>
        </authorList>
    </citation>
    <scope>NUCLEOTIDE SEQUENCE [LARGE SCALE GENOMIC DNA]</scope>
    <source>
        <strain evidence="2">cv. Niubang</strain>
    </source>
</reference>
<dbReference type="Proteomes" id="UP001055879">
    <property type="component" value="Linkage Group LG09"/>
</dbReference>
<organism evidence="1 2">
    <name type="scientific">Arctium lappa</name>
    <name type="common">Greater burdock</name>
    <name type="synonym">Lappa major</name>
    <dbReference type="NCBI Taxonomy" id="4217"/>
    <lineage>
        <taxon>Eukaryota</taxon>
        <taxon>Viridiplantae</taxon>
        <taxon>Streptophyta</taxon>
        <taxon>Embryophyta</taxon>
        <taxon>Tracheophyta</taxon>
        <taxon>Spermatophyta</taxon>
        <taxon>Magnoliopsida</taxon>
        <taxon>eudicotyledons</taxon>
        <taxon>Gunneridae</taxon>
        <taxon>Pentapetalae</taxon>
        <taxon>asterids</taxon>
        <taxon>campanulids</taxon>
        <taxon>Asterales</taxon>
        <taxon>Asteraceae</taxon>
        <taxon>Carduoideae</taxon>
        <taxon>Cardueae</taxon>
        <taxon>Arctiinae</taxon>
        <taxon>Arctium</taxon>
    </lineage>
</organism>
<proteinExistence type="predicted"/>
<evidence type="ECO:0000313" key="2">
    <source>
        <dbReference type="Proteomes" id="UP001055879"/>
    </source>
</evidence>
<dbReference type="EMBL" id="CM042055">
    <property type="protein sequence ID" value="KAI3702118.1"/>
    <property type="molecule type" value="Genomic_DNA"/>
</dbReference>